<feature type="domain" description="Glutamyl/glutaminyl-tRNA synthetase class Ib catalytic" evidence="6">
    <location>
        <begin position="1"/>
        <end position="64"/>
    </location>
</feature>
<dbReference type="InterPro" id="IPR014729">
    <property type="entry name" value="Rossmann-like_a/b/a_fold"/>
</dbReference>
<evidence type="ECO:0000256" key="4">
    <source>
        <dbReference type="ARBA" id="ARBA00022917"/>
    </source>
</evidence>
<dbReference type="GO" id="GO:0005829">
    <property type="term" value="C:cytosol"/>
    <property type="evidence" value="ECO:0007669"/>
    <property type="project" value="TreeGrafter"/>
</dbReference>
<keyword evidence="1" id="KW-0436">Ligase</keyword>
<evidence type="ECO:0000313" key="7">
    <source>
        <dbReference type="EMBL" id="CRK46844.1"/>
    </source>
</evidence>
<evidence type="ECO:0000259" key="6">
    <source>
        <dbReference type="Pfam" id="PF00749"/>
    </source>
</evidence>
<evidence type="ECO:0000256" key="5">
    <source>
        <dbReference type="ARBA" id="ARBA00023146"/>
    </source>
</evidence>
<dbReference type="Proteomes" id="UP000045706">
    <property type="component" value="Unassembled WGS sequence"/>
</dbReference>
<dbReference type="Pfam" id="PF00749">
    <property type="entry name" value="tRNA-synt_1c"/>
    <property type="match status" value="1"/>
</dbReference>
<dbReference type="GO" id="GO:0004819">
    <property type="term" value="F:glutamine-tRNA ligase activity"/>
    <property type="evidence" value="ECO:0007669"/>
    <property type="project" value="TreeGrafter"/>
</dbReference>
<accession>A0A0G4NK78</accession>
<dbReference type="InterPro" id="IPR020058">
    <property type="entry name" value="Glu/Gln-tRNA-synth_Ib_cat-dom"/>
</dbReference>
<reference evidence="8" key="1">
    <citation type="submission" date="2015-05" db="EMBL/GenBank/DDBJ databases">
        <authorList>
            <person name="Fogelqvist Johan"/>
        </authorList>
    </citation>
    <scope>NUCLEOTIDE SEQUENCE [LARGE SCALE GENOMIC DNA]</scope>
</reference>
<proteinExistence type="predicted"/>
<evidence type="ECO:0000313" key="8">
    <source>
        <dbReference type="Proteomes" id="UP000045706"/>
    </source>
</evidence>
<dbReference type="PANTHER" id="PTHR43097:SF4">
    <property type="entry name" value="GLUTAMINE--TRNA LIGASE"/>
    <property type="match status" value="1"/>
</dbReference>
<dbReference type="SUPFAM" id="SSF52374">
    <property type="entry name" value="Nucleotidylyl transferase"/>
    <property type="match status" value="1"/>
</dbReference>
<sequence length="64" mass="7854">MRNGQYQPKEAFLRMKQDITNNNPQMWDLAAYRIPKEQEHFRTGNRWKIYPTYDFTHCLVDSME</sequence>
<dbReference type="PANTHER" id="PTHR43097">
    <property type="entry name" value="GLUTAMINE-TRNA LIGASE"/>
    <property type="match status" value="1"/>
</dbReference>
<keyword evidence="4" id="KW-0648">Protein biosynthesis</keyword>
<feature type="non-terminal residue" evidence="7">
    <location>
        <position position="64"/>
    </location>
</feature>
<organism evidence="7 8">
    <name type="scientific">Verticillium longisporum</name>
    <name type="common">Verticillium dahliae var. longisporum</name>
    <dbReference type="NCBI Taxonomy" id="100787"/>
    <lineage>
        <taxon>Eukaryota</taxon>
        <taxon>Fungi</taxon>
        <taxon>Dikarya</taxon>
        <taxon>Ascomycota</taxon>
        <taxon>Pezizomycotina</taxon>
        <taxon>Sordariomycetes</taxon>
        <taxon>Hypocreomycetidae</taxon>
        <taxon>Glomerellales</taxon>
        <taxon>Plectosphaerellaceae</taxon>
        <taxon>Verticillium</taxon>
    </lineage>
</organism>
<keyword evidence="3" id="KW-0067">ATP-binding</keyword>
<name>A0A0G4NK78_VERLO</name>
<protein>
    <recommendedName>
        <fullName evidence="6">Glutamyl/glutaminyl-tRNA synthetase class Ib catalytic domain-containing protein</fullName>
    </recommendedName>
</protein>
<dbReference type="AlphaFoldDB" id="A0A0G4NK78"/>
<dbReference type="Gene3D" id="3.40.50.620">
    <property type="entry name" value="HUPs"/>
    <property type="match status" value="1"/>
</dbReference>
<dbReference type="GO" id="GO:0006425">
    <property type="term" value="P:glutaminyl-tRNA aminoacylation"/>
    <property type="evidence" value="ECO:0007669"/>
    <property type="project" value="TreeGrafter"/>
</dbReference>
<dbReference type="InterPro" id="IPR050132">
    <property type="entry name" value="Gln/Glu-tRNA_Ligase"/>
</dbReference>
<dbReference type="GO" id="GO:0005524">
    <property type="term" value="F:ATP binding"/>
    <property type="evidence" value="ECO:0007669"/>
    <property type="project" value="UniProtKB-KW"/>
</dbReference>
<evidence type="ECO:0000256" key="2">
    <source>
        <dbReference type="ARBA" id="ARBA00022741"/>
    </source>
</evidence>
<keyword evidence="5" id="KW-0030">Aminoacyl-tRNA synthetase</keyword>
<evidence type="ECO:0000256" key="3">
    <source>
        <dbReference type="ARBA" id="ARBA00022840"/>
    </source>
</evidence>
<gene>
    <name evidence="7" type="ORF">BN1723_020142</name>
</gene>
<dbReference type="EMBL" id="CVQI01036060">
    <property type="protein sequence ID" value="CRK46844.1"/>
    <property type="molecule type" value="Genomic_DNA"/>
</dbReference>
<keyword evidence="2" id="KW-0547">Nucleotide-binding</keyword>
<evidence type="ECO:0000256" key="1">
    <source>
        <dbReference type="ARBA" id="ARBA00022598"/>
    </source>
</evidence>